<gene>
    <name evidence="2" type="ORF">D9T18_05260</name>
</gene>
<protein>
    <recommendedName>
        <fullName evidence="4">Lipoprotein</fullName>
    </recommendedName>
</protein>
<evidence type="ECO:0000256" key="1">
    <source>
        <dbReference type="SAM" id="SignalP"/>
    </source>
</evidence>
<sequence length="84" mass="9192">MKKVLVCISALLLTACNSTTSSNNDTIVLLNAEKTNAISYHKTYKECQSAKILQDIRSKAEWARNSVANRSTHVSGFKLATCEG</sequence>
<feature type="chain" id="PRO_5042158336" description="Lipoprotein" evidence="1">
    <location>
        <begin position="24"/>
        <end position="84"/>
    </location>
</feature>
<organism evidence="2 3">
    <name type="scientific">Pseudoalteromonas agarivorans</name>
    <dbReference type="NCBI Taxonomy" id="176102"/>
    <lineage>
        <taxon>Bacteria</taxon>
        <taxon>Pseudomonadati</taxon>
        <taxon>Pseudomonadota</taxon>
        <taxon>Gammaproteobacteria</taxon>
        <taxon>Alteromonadales</taxon>
        <taxon>Pseudoalteromonadaceae</taxon>
        <taxon>Pseudoalteromonas</taxon>
    </lineage>
</organism>
<keyword evidence="1" id="KW-0732">Signal</keyword>
<dbReference type="AlphaFoldDB" id="A0AAD0XCB4"/>
<feature type="signal peptide" evidence="1">
    <location>
        <begin position="1"/>
        <end position="23"/>
    </location>
</feature>
<dbReference type="EMBL" id="CP033065">
    <property type="protein sequence ID" value="AYM86158.1"/>
    <property type="molecule type" value="Genomic_DNA"/>
</dbReference>
<evidence type="ECO:0000313" key="3">
    <source>
        <dbReference type="Proteomes" id="UP000279995"/>
    </source>
</evidence>
<accession>A0AAD0XCB4</accession>
<evidence type="ECO:0000313" key="2">
    <source>
        <dbReference type="EMBL" id="AYM86158.1"/>
    </source>
</evidence>
<dbReference type="Proteomes" id="UP000279995">
    <property type="component" value="Chromosome I"/>
</dbReference>
<name>A0AAD0XCB4_9GAMM</name>
<reference evidence="2 3" key="1">
    <citation type="submission" date="2018-10" db="EMBL/GenBank/DDBJ databases">
        <title>Complete Genome Sequence and Transcriptomic Profiles of a Marine Bacterium, Pseudoalteromonas agarivorans Hao 2018.</title>
        <authorList>
            <person name="Hao L."/>
        </authorList>
    </citation>
    <scope>NUCLEOTIDE SEQUENCE [LARGE SCALE GENOMIC DNA]</scope>
    <source>
        <strain evidence="2 3">Hao 2018</strain>
    </source>
</reference>
<dbReference type="PROSITE" id="PS51257">
    <property type="entry name" value="PROKAR_LIPOPROTEIN"/>
    <property type="match status" value="1"/>
</dbReference>
<dbReference type="RefSeq" id="WP_055253059.1">
    <property type="nucleotide sequence ID" value="NZ_CP033065.1"/>
</dbReference>
<proteinExistence type="predicted"/>
<evidence type="ECO:0008006" key="4">
    <source>
        <dbReference type="Google" id="ProtNLM"/>
    </source>
</evidence>